<dbReference type="PANTHER" id="PTHR24305:SF210">
    <property type="entry name" value="CYTOCHROME P450 MONOOXYGENASE ASQL-RELATED"/>
    <property type="match status" value="1"/>
</dbReference>
<dbReference type="GO" id="GO:0005506">
    <property type="term" value="F:iron ion binding"/>
    <property type="evidence" value="ECO:0007669"/>
    <property type="project" value="InterPro"/>
</dbReference>
<comment type="caution">
    <text evidence="7">The sequence shown here is derived from an EMBL/GenBank/DDBJ whole genome shotgun (WGS) entry which is preliminary data.</text>
</comment>
<dbReference type="GO" id="GO:0004497">
    <property type="term" value="F:monooxygenase activity"/>
    <property type="evidence" value="ECO:0007669"/>
    <property type="project" value="InterPro"/>
</dbReference>
<dbReference type="PANTHER" id="PTHR24305">
    <property type="entry name" value="CYTOCHROME P450"/>
    <property type="match status" value="1"/>
</dbReference>
<dbReference type="PRINTS" id="PR00385">
    <property type="entry name" value="P450"/>
</dbReference>
<sequence length="510" mass="57928">MALVPVAVLGAEAAQQLLAVVGATVIFYLSFRSIWRLHFHPLAKFPGPKLAAVSDAWYVFHSLAGKWPWVVENAIKKYGDVVRVAPNELAFATPQAFADIYGSHHQHLEQFTKTQINNHGNDKHGGLVWEWDPARHRQVSKQVAPAFSGKALRAKEPTLHKYVDLFIERMKSVGATADGVSLDTWISWLAVDISADTAYHRQMNALQDMKEPPYLSILAKFNKAVVVIQASWRFPLLAPLKYMYLLLISRRSHLDIRKHSRQLLELRIQRNRDVQHLDFFEQLVPLSRELPKNRDEMRHLEQVAGQLLLAGYEGPSNWLYLTTYYLASNKKILGIVTKEIRDAFEKYNEITATTAGKLPYLAACLSEALRLIPLIPNGMPVVSPGAMVDGNFIPKGVVCQTSPAALAHDCRYFHDPLRYRPERWLSKDHPLWSNEFARDILGAAKPFSQGPRMCTGKEIAIWQSRIYAAKVLWTFDLEMAEGQDVDMANGWKAWGMFVKPNVRVRFVPRT</sequence>
<evidence type="ECO:0008006" key="9">
    <source>
        <dbReference type="Google" id="ProtNLM"/>
    </source>
</evidence>
<keyword evidence="3 6" id="KW-0349">Heme</keyword>
<organism evidence="7 8">
    <name type="scientific">Conoideocrella luteorostrata</name>
    <dbReference type="NCBI Taxonomy" id="1105319"/>
    <lineage>
        <taxon>Eukaryota</taxon>
        <taxon>Fungi</taxon>
        <taxon>Dikarya</taxon>
        <taxon>Ascomycota</taxon>
        <taxon>Pezizomycotina</taxon>
        <taxon>Sordariomycetes</taxon>
        <taxon>Hypocreomycetidae</taxon>
        <taxon>Hypocreales</taxon>
        <taxon>Clavicipitaceae</taxon>
        <taxon>Conoideocrella</taxon>
    </lineage>
</organism>
<evidence type="ECO:0000256" key="6">
    <source>
        <dbReference type="PIRSR" id="PIRSR602401-1"/>
    </source>
</evidence>
<evidence type="ECO:0000256" key="3">
    <source>
        <dbReference type="ARBA" id="ARBA00022617"/>
    </source>
</evidence>
<feature type="binding site" description="axial binding residue" evidence="6">
    <location>
        <position position="454"/>
    </location>
    <ligand>
        <name>heme</name>
        <dbReference type="ChEBI" id="CHEBI:30413"/>
    </ligand>
    <ligandPart>
        <name>Fe</name>
        <dbReference type="ChEBI" id="CHEBI:18248"/>
    </ligandPart>
</feature>
<dbReference type="SUPFAM" id="SSF48264">
    <property type="entry name" value="Cytochrome P450"/>
    <property type="match status" value="1"/>
</dbReference>
<dbReference type="Gene3D" id="1.10.630.10">
    <property type="entry name" value="Cytochrome P450"/>
    <property type="match status" value="1"/>
</dbReference>
<protein>
    <recommendedName>
        <fullName evidence="9">Cytochrome P450</fullName>
    </recommendedName>
</protein>
<dbReference type="Proteomes" id="UP001251528">
    <property type="component" value="Unassembled WGS sequence"/>
</dbReference>
<evidence type="ECO:0000256" key="2">
    <source>
        <dbReference type="ARBA" id="ARBA00010617"/>
    </source>
</evidence>
<dbReference type="InterPro" id="IPR036396">
    <property type="entry name" value="Cyt_P450_sf"/>
</dbReference>
<dbReference type="Pfam" id="PF00067">
    <property type="entry name" value="p450"/>
    <property type="match status" value="1"/>
</dbReference>
<comment type="similarity">
    <text evidence="2">Belongs to the cytochrome P450 family.</text>
</comment>
<evidence type="ECO:0000256" key="4">
    <source>
        <dbReference type="ARBA" id="ARBA00022723"/>
    </source>
</evidence>
<reference evidence="7" key="1">
    <citation type="submission" date="2023-06" db="EMBL/GenBank/DDBJ databases">
        <title>Conoideocrella luteorostrata (Hypocreales: Clavicipitaceae), a potential biocontrol fungus for elongate hemlock scale in United States Christmas tree production areas.</title>
        <authorList>
            <person name="Barrett H."/>
            <person name="Lovett B."/>
            <person name="Macias A.M."/>
            <person name="Stajich J.E."/>
            <person name="Kasson M.T."/>
        </authorList>
    </citation>
    <scope>NUCLEOTIDE SEQUENCE</scope>
    <source>
        <strain evidence="7">ARSEF 14590</strain>
    </source>
</reference>
<keyword evidence="8" id="KW-1185">Reference proteome</keyword>
<dbReference type="PRINTS" id="PR00463">
    <property type="entry name" value="EP450I"/>
</dbReference>
<comment type="cofactor">
    <cofactor evidence="1 6">
        <name>heme</name>
        <dbReference type="ChEBI" id="CHEBI:30413"/>
    </cofactor>
</comment>
<keyword evidence="5 6" id="KW-0408">Iron</keyword>
<name>A0AAJ0CRF9_9HYPO</name>
<dbReference type="AlphaFoldDB" id="A0AAJ0CRF9"/>
<evidence type="ECO:0000313" key="8">
    <source>
        <dbReference type="Proteomes" id="UP001251528"/>
    </source>
</evidence>
<evidence type="ECO:0000256" key="1">
    <source>
        <dbReference type="ARBA" id="ARBA00001971"/>
    </source>
</evidence>
<dbReference type="GO" id="GO:0016705">
    <property type="term" value="F:oxidoreductase activity, acting on paired donors, with incorporation or reduction of molecular oxygen"/>
    <property type="evidence" value="ECO:0007669"/>
    <property type="project" value="InterPro"/>
</dbReference>
<keyword evidence="4 6" id="KW-0479">Metal-binding</keyword>
<gene>
    <name evidence="7" type="ORF">QQS21_004385</name>
</gene>
<dbReference type="GO" id="GO:0020037">
    <property type="term" value="F:heme binding"/>
    <property type="evidence" value="ECO:0007669"/>
    <property type="project" value="InterPro"/>
</dbReference>
<dbReference type="InterPro" id="IPR050121">
    <property type="entry name" value="Cytochrome_P450_monoxygenase"/>
</dbReference>
<evidence type="ECO:0000313" key="7">
    <source>
        <dbReference type="EMBL" id="KAK2603434.1"/>
    </source>
</evidence>
<evidence type="ECO:0000256" key="5">
    <source>
        <dbReference type="ARBA" id="ARBA00023004"/>
    </source>
</evidence>
<dbReference type="EMBL" id="JASWJB010000064">
    <property type="protein sequence ID" value="KAK2603434.1"/>
    <property type="molecule type" value="Genomic_DNA"/>
</dbReference>
<accession>A0AAJ0CRF9</accession>
<dbReference type="InterPro" id="IPR001128">
    <property type="entry name" value="Cyt_P450"/>
</dbReference>
<dbReference type="InterPro" id="IPR002401">
    <property type="entry name" value="Cyt_P450_E_grp-I"/>
</dbReference>
<proteinExistence type="inferred from homology"/>